<evidence type="ECO:0000313" key="1">
    <source>
        <dbReference type="EMBL" id="EHG24307.1"/>
    </source>
</evidence>
<comment type="caution">
    <text evidence="1">The sequence shown here is derived from an EMBL/GenBank/DDBJ whole genome shotgun (WGS) entry which is preliminary data.</text>
</comment>
<sequence length="227" mass="24399">MRSEVVTPLPHSLIFPLREQFHISYALVHRMGEVEDDRLKAAYAWKTGRLIHDYFGKNALALHKAYTPSLNLSLGTSRSYNRSENITREYAGSMIRAGELANLTAAERDLTVKGSTVESKDVSLAAKGNVRLMAGENTSVTTTANKYSSASIGASFGINGLSDISVNVNRAKGNSKETYTSYSPALIRAEENAVITSGKDTDIIGSKVQGDKVTARVGGNLNSLAGI</sequence>
<dbReference type="Pfam" id="PF13332">
    <property type="entry name" value="Fil_haemagg_2"/>
    <property type="match status" value="1"/>
</dbReference>
<dbReference type="Proteomes" id="UP000003175">
    <property type="component" value="Unassembled WGS sequence"/>
</dbReference>
<gene>
    <name evidence="1" type="ORF">HMPREF9432_01461</name>
</gene>
<dbReference type="EMBL" id="ADGH01000015">
    <property type="protein sequence ID" value="EHG24307.1"/>
    <property type="molecule type" value="Genomic_DNA"/>
</dbReference>
<accession>A0ABN0DP00</accession>
<dbReference type="InterPro" id="IPR025157">
    <property type="entry name" value="Hemagglutinin_rpt"/>
</dbReference>
<organism evidence="1 2">
    <name type="scientific">Selenomonas noxia F0398</name>
    <dbReference type="NCBI Taxonomy" id="702437"/>
    <lineage>
        <taxon>Bacteria</taxon>
        <taxon>Bacillati</taxon>
        <taxon>Bacillota</taxon>
        <taxon>Negativicutes</taxon>
        <taxon>Selenomonadales</taxon>
        <taxon>Selenomonadaceae</taxon>
        <taxon>Selenomonas</taxon>
    </lineage>
</organism>
<name>A0ABN0DP00_9FIRM</name>
<protein>
    <submittedName>
        <fullName evidence="1">Uncharacterized protein</fullName>
    </submittedName>
</protein>
<reference evidence="1 2" key="1">
    <citation type="submission" date="2011-08" db="EMBL/GenBank/DDBJ databases">
        <title>The Genome Sequence of Selenomonas noxia F0398.</title>
        <authorList>
            <consortium name="The Broad Institute Genome Sequencing Platform"/>
            <person name="Earl A."/>
            <person name="Ward D."/>
            <person name="Feldgarden M."/>
            <person name="Gevers D."/>
            <person name="Izard J."/>
            <person name="Ganesan A."/>
            <person name="Blanton J.M."/>
            <person name="Baranova O.V."/>
            <person name="Tanner A.C."/>
            <person name="Dewhirst F.E."/>
            <person name="Young S.K."/>
            <person name="Zeng Q."/>
            <person name="Gargeya S."/>
            <person name="Fitzgerald M."/>
            <person name="Haas B."/>
            <person name="Abouelleil A."/>
            <person name="Alvarado L."/>
            <person name="Arachchi H.M."/>
            <person name="Berlin A."/>
            <person name="Brown A."/>
            <person name="Chapman S.B."/>
            <person name="Chen Z."/>
            <person name="Dunbar C."/>
            <person name="Freedman E."/>
            <person name="Gearin G."/>
            <person name="Gellesch M."/>
            <person name="Goldberg J."/>
            <person name="Griggs A."/>
            <person name="Gujja S."/>
            <person name="Heiman D."/>
            <person name="Howarth C."/>
            <person name="Larson L."/>
            <person name="Lui A."/>
            <person name="MacDonald P.J.P."/>
            <person name="Montmayeur A."/>
            <person name="Murphy C."/>
            <person name="Neiman D."/>
            <person name="Pearson M."/>
            <person name="Priest M."/>
            <person name="Roberts A."/>
            <person name="Saif S."/>
            <person name="Shea T."/>
            <person name="Shenoy N."/>
            <person name="Sisk P."/>
            <person name="Stolte C."/>
            <person name="Sykes S."/>
            <person name="Wortman J."/>
            <person name="Nusbaum C."/>
            <person name="Birren B."/>
        </authorList>
    </citation>
    <scope>NUCLEOTIDE SEQUENCE [LARGE SCALE GENOMIC DNA]</scope>
    <source>
        <strain evidence="1 2">F0398</strain>
    </source>
</reference>
<evidence type="ECO:0000313" key="2">
    <source>
        <dbReference type="Proteomes" id="UP000003175"/>
    </source>
</evidence>
<keyword evidence="2" id="KW-1185">Reference proteome</keyword>
<proteinExistence type="predicted"/>